<evidence type="ECO:0000259" key="1">
    <source>
        <dbReference type="Pfam" id="PF00535"/>
    </source>
</evidence>
<name>A0A1M7ZHT2_9BACT</name>
<dbReference type="SUPFAM" id="SSF53448">
    <property type="entry name" value="Nucleotide-diphospho-sugar transferases"/>
    <property type="match status" value="1"/>
</dbReference>
<feature type="domain" description="Glycosyltransferase 2-like" evidence="1">
    <location>
        <begin position="10"/>
        <end position="147"/>
    </location>
</feature>
<evidence type="ECO:0000313" key="3">
    <source>
        <dbReference type="Proteomes" id="UP000184609"/>
    </source>
</evidence>
<dbReference type="PANTHER" id="PTHR43685:SF2">
    <property type="entry name" value="GLYCOSYLTRANSFERASE 2-LIKE DOMAIN-CONTAINING PROTEIN"/>
    <property type="match status" value="1"/>
</dbReference>
<gene>
    <name evidence="2" type="ORF">SAMN04488108_3469</name>
</gene>
<dbReference type="STRING" id="1073327.SAMN04488108_3469"/>
<sequence>MPKVDFLKISLVICTYQRARSLESLLQSVRKQIHPTDEIIIVDGSFDDETSKLIKENFANEVLYYKVPPEARGLTRQRNFGISKVAEKMDIVAFVDDDTVLEPDYFEKLEQTFRENPQVGGVGGVAINENQWKKIDSSVSLGWDTYTWEGFYIKETLRNKIRKLVGLASPLPPFCMPNFSHVRASGYPLTGKFYEVDLLVGMSFAFRKKITEKEKFSLYFDGYGLYEDADYCIKALRHGKNVMDTSVQLSHFHHPSGRPNSYKYGKMVIRNGYYVWRLKFPKPGFSGVVKWHVTAGLLTLIRGTNAVTGPKRGEALREFFGRIAGWASLWFWNKPKPNNSTQ</sequence>
<dbReference type="InterPro" id="IPR029044">
    <property type="entry name" value="Nucleotide-diphossugar_trans"/>
</dbReference>
<proteinExistence type="predicted"/>
<protein>
    <submittedName>
        <fullName evidence="2">Glycosyltransferase, GT2 family</fullName>
    </submittedName>
</protein>
<evidence type="ECO:0000313" key="2">
    <source>
        <dbReference type="EMBL" id="SHO64465.1"/>
    </source>
</evidence>
<keyword evidence="3" id="KW-1185">Reference proteome</keyword>
<dbReference type="Gene3D" id="3.90.550.10">
    <property type="entry name" value="Spore Coat Polysaccharide Biosynthesis Protein SpsA, Chain A"/>
    <property type="match status" value="1"/>
</dbReference>
<dbReference type="InterPro" id="IPR001173">
    <property type="entry name" value="Glyco_trans_2-like"/>
</dbReference>
<dbReference type="CDD" id="cd00761">
    <property type="entry name" value="Glyco_tranf_GTA_type"/>
    <property type="match status" value="1"/>
</dbReference>
<dbReference type="AlphaFoldDB" id="A0A1M7ZHT2"/>
<dbReference type="Proteomes" id="UP000184609">
    <property type="component" value="Unassembled WGS sequence"/>
</dbReference>
<organism evidence="2 3">
    <name type="scientific">Algoriphagus zhangzhouensis</name>
    <dbReference type="NCBI Taxonomy" id="1073327"/>
    <lineage>
        <taxon>Bacteria</taxon>
        <taxon>Pseudomonadati</taxon>
        <taxon>Bacteroidota</taxon>
        <taxon>Cytophagia</taxon>
        <taxon>Cytophagales</taxon>
        <taxon>Cyclobacteriaceae</taxon>
        <taxon>Algoriphagus</taxon>
    </lineage>
</organism>
<dbReference type="PANTHER" id="PTHR43685">
    <property type="entry name" value="GLYCOSYLTRANSFERASE"/>
    <property type="match status" value="1"/>
</dbReference>
<dbReference type="Pfam" id="PF00535">
    <property type="entry name" value="Glycos_transf_2"/>
    <property type="match status" value="1"/>
</dbReference>
<accession>A0A1M7ZHT2</accession>
<reference evidence="3" key="1">
    <citation type="submission" date="2016-12" db="EMBL/GenBank/DDBJ databases">
        <authorList>
            <person name="Varghese N."/>
            <person name="Submissions S."/>
        </authorList>
    </citation>
    <scope>NUCLEOTIDE SEQUENCE [LARGE SCALE GENOMIC DNA]</scope>
    <source>
        <strain evidence="3">DSM 25035</strain>
    </source>
</reference>
<dbReference type="InterPro" id="IPR050834">
    <property type="entry name" value="Glycosyltransf_2"/>
</dbReference>
<dbReference type="GO" id="GO:0016740">
    <property type="term" value="F:transferase activity"/>
    <property type="evidence" value="ECO:0007669"/>
    <property type="project" value="UniProtKB-KW"/>
</dbReference>
<dbReference type="EMBL" id="FRXN01000005">
    <property type="protein sequence ID" value="SHO64465.1"/>
    <property type="molecule type" value="Genomic_DNA"/>
</dbReference>
<dbReference type="RefSeq" id="WP_073573068.1">
    <property type="nucleotide sequence ID" value="NZ_FRXN01000005.1"/>
</dbReference>
<keyword evidence="2" id="KW-0808">Transferase</keyword>